<dbReference type="NCBIfam" id="TIGR01509">
    <property type="entry name" value="HAD-SF-IA-v3"/>
    <property type="match status" value="1"/>
</dbReference>
<dbReference type="AlphaFoldDB" id="A0A0J8GB60"/>
<reference evidence="4 5" key="1">
    <citation type="journal article" date="2015" name="Genome Biol. Evol.">
        <title>Comparative Genomics of Listeria Sensu Lato: Genus-Wide Differences in Evolutionary Dynamics and the Progressive Gain of Complex, Potentially Pathogenicity-Related Traits through Lateral Gene Transfer.</title>
        <authorList>
            <person name="Chiara M."/>
            <person name="Caruso M."/>
            <person name="D'Erchia A.M."/>
            <person name="Manzari C."/>
            <person name="Fraccalvieri R."/>
            <person name="Goffredo E."/>
            <person name="Latorre L."/>
            <person name="Miccolupo A."/>
            <person name="Padalino I."/>
            <person name="Santagada G."/>
            <person name="Chiocco D."/>
            <person name="Pesole G."/>
            <person name="Horner D.S."/>
            <person name="Parisi A."/>
        </authorList>
    </citation>
    <scope>NUCLEOTIDE SEQUENCE [LARGE SCALE GENOMIC DNA]</scope>
    <source>
        <strain evidence="4 5">1991</strain>
    </source>
</reference>
<protein>
    <recommendedName>
        <fullName evidence="3">Pyrophosphatase PpaX</fullName>
        <ecNumber evidence="3">3.6.1.1</ecNumber>
    </recommendedName>
</protein>
<dbReference type="SUPFAM" id="SSF56784">
    <property type="entry name" value="HAD-like"/>
    <property type="match status" value="1"/>
</dbReference>
<keyword evidence="1 3" id="KW-0378">Hydrolase</keyword>
<dbReference type="GO" id="GO:0005829">
    <property type="term" value="C:cytosol"/>
    <property type="evidence" value="ECO:0007669"/>
    <property type="project" value="TreeGrafter"/>
</dbReference>
<dbReference type="Pfam" id="PF13419">
    <property type="entry name" value="HAD_2"/>
    <property type="match status" value="1"/>
</dbReference>
<keyword evidence="2 3" id="KW-0460">Magnesium</keyword>
<gene>
    <name evidence="3" type="primary">ppaX</name>
    <name evidence="4" type="ORF">X560_1593</name>
</gene>
<feature type="active site" description="Nucleophile" evidence="3">
    <location>
        <position position="11"/>
    </location>
</feature>
<dbReference type="Gene3D" id="1.10.150.240">
    <property type="entry name" value="Putative phosphatase, domain 2"/>
    <property type="match status" value="1"/>
</dbReference>
<dbReference type="SFLD" id="SFLDG01135">
    <property type="entry name" value="C1.5.6:_HAD__Beta-PGM__Phospha"/>
    <property type="match status" value="1"/>
</dbReference>
<dbReference type="GO" id="GO:0004427">
    <property type="term" value="F:inorganic diphosphate phosphatase activity"/>
    <property type="evidence" value="ECO:0007669"/>
    <property type="project" value="UniProtKB-UniRule"/>
</dbReference>
<dbReference type="FunFam" id="3.40.50.1000:FF:000022">
    <property type="entry name" value="Phosphoglycolate phosphatase"/>
    <property type="match status" value="1"/>
</dbReference>
<dbReference type="InterPro" id="IPR023214">
    <property type="entry name" value="HAD_sf"/>
</dbReference>
<dbReference type="PANTHER" id="PTHR43434">
    <property type="entry name" value="PHOSPHOGLYCOLATE PHOSPHATASE"/>
    <property type="match status" value="1"/>
</dbReference>
<accession>A0A0J8GB60</accession>
<dbReference type="HAMAP" id="MF_01250">
    <property type="entry name" value="Pyrophosphat_PpaX"/>
    <property type="match status" value="1"/>
</dbReference>
<dbReference type="EC" id="3.6.1.1" evidence="3"/>
<dbReference type="PATRIC" id="fig|1430899.3.peg.1354"/>
<keyword evidence="5" id="KW-1185">Reference proteome</keyword>
<dbReference type="InterPro" id="IPR036412">
    <property type="entry name" value="HAD-like_sf"/>
</dbReference>
<dbReference type="RefSeq" id="WP_007475539.1">
    <property type="nucleotide sequence ID" value="NZ_KQ130614.1"/>
</dbReference>
<proteinExistence type="inferred from homology"/>
<dbReference type="NCBIfam" id="TIGR01549">
    <property type="entry name" value="HAD-SF-IA-v1"/>
    <property type="match status" value="1"/>
</dbReference>
<sequence>MTKKITTLLFDLDGTLINTNELIITTFQKTLAEFLPEKSFSREDILPFIGPPLTETFANLAPLRVEEMIAYYREFNISHHDELVLEYDGVYEAIRALYEEDYKLAVVSTKMYDVIMKGLKLTGLDKYFQVVIGLDQVKTAKPDPEGIEMALALLGSEPDEAIMVGDNLHDIFAGKNAGTKTAGVSWCIKGPEYLSQFEPDYMLKTMGDLLEIVRTEA</sequence>
<evidence type="ECO:0000313" key="4">
    <source>
        <dbReference type="EMBL" id="KMT59880.1"/>
    </source>
</evidence>
<dbReference type="NCBIfam" id="NF009804">
    <property type="entry name" value="PRK13288.1"/>
    <property type="match status" value="1"/>
</dbReference>
<evidence type="ECO:0000256" key="2">
    <source>
        <dbReference type="ARBA" id="ARBA00022842"/>
    </source>
</evidence>
<dbReference type="InterPro" id="IPR023733">
    <property type="entry name" value="Pyrophosphatase_Ppax"/>
</dbReference>
<comment type="cofactor">
    <cofactor evidence="3">
        <name>Mg(2+)</name>
        <dbReference type="ChEBI" id="CHEBI:18420"/>
    </cofactor>
</comment>
<dbReference type="SFLD" id="SFLDG01129">
    <property type="entry name" value="C1.5:_HAD__Beta-PGM__Phosphata"/>
    <property type="match status" value="1"/>
</dbReference>
<evidence type="ECO:0000313" key="5">
    <source>
        <dbReference type="Proteomes" id="UP000052258"/>
    </source>
</evidence>
<dbReference type="EMBL" id="AZHO01000013">
    <property type="protein sequence ID" value="KMT59880.1"/>
    <property type="molecule type" value="Genomic_DNA"/>
</dbReference>
<dbReference type="GO" id="GO:0008967">
    <property type="term" value="F:phosphoglycolate phosphatase activity"/>
    <property type="evidence" value="ECO:0007669"/>
    <property type="project" value="TreeGrafter"/>
</dbReference>
<dbReference type="InterPro" id="IPR050155">
    <property type="entry name" value="HAD-like_hydrolase_sf"/>
</dbReference>
<dbReference type="InterPro" id="IPR023198">
    <property type="entry name" value="PGP-like_dom2"/>
</dbReference>
<dbReference type="PANTHER" id="PTHR43434:SF26">
    <property type="entry name" value="PYROPHOSPHATASE PPAX"/>
    <property type="match status" value="1"/>
</dbReference>
<dbReference type="OrthoDB" id="9807630at2"/>
<dbReference type="Proteomes" id="UP000052258">
    <property type="component" value="Unassembled WGS sequence"/>
</dbReference>
<comment type="similarity">
    <text evidence="3">Belongs to the HAD-like hydrolase superfamily. PpaX family.</text>
</comment>
<dbReference type="SFLD" id="SFLDS00003">
    <property type="entry name" value="Haloacid_Dehalogenase"/>
    <property type="match status" value="1"/>
</dbReference>
<evidence type="ECO:0000256" key="3">
    <source>
        <dbReference type="HAMAP-Rule" id="MF_01250"/>
    </source>
</evidence>
<organism evidence="4 5">
    <name type="scientific">Listeria fleischmannii 1991</name>
    <dbReference type="NCBI Taxonomy" id="1430899"/>
    <lineage>
        <taxon>Bacteria</taxon>
        <taxon>Bacillati</taxon>
        <taxon>Bacillota</taxon>
        <taxon>Bacilli</taxon>
        <taxon>Bacillales</taxon>
        <taxon>Listeriaceae</taxon>
        <taxon>Listeria</taxon>
    </lineage>
</organism>
<dbReference type="PRINTS" id="PR00413">
    <property type="entry name" value="HADHALOGNASE"/>
</dbReference>
<comment type="catalytic activity">
    <reaction evidence="3">
        <text>diphosphate + H2O = 2 phosphate + H(+)</text>
        <dbReference type="Rhea" id="RHEA:24576"/>
        <dbReference type="ChEBI" id="CHEBI:15377"/>
        <dbReference type="ChEBI" id="CHEBI:15378"/>
        <dbReference type="ChEBI" id="CHEBI:33019"/>
        <dbReference type="ChEBI" id="CHEBI:43474"/>
        <dbReference type="EC" id="3.6.1.1"/>
    </reaction>
</comment>
<dbReference type="GO" id="GO:0006281">
    <property type="term" value="P:DNA repair"/>
    <property type="evidence" value="ECO:0007669"/>
    <property type="project" value="TreeGrafter"/>
</dbReference>
<evidence type="ECO:0000256" key="1">
    <source>
        <dbReference type="ARBA" id="ARBA00022801"/>
    </source>
</evidence>
<dbReference type="InterPro" id="IPR006439">
    <property type="entry name" value="HAD-SF_hydro_IA"/>
</dbReference>
<comment type="caution">
    <text evidence="4">The sequence shown here is derived from an EMBL/GenBank/DDBJ whole genome shotgun (WGS) entry which is preliminary data.</text>
</comment>
<dbReference type="GO" id="GO:0000287">
    <property type="term" value="F:magnesium ion binding"/>
    <property type="evidence" value="ECO:0007669"/>
    <property type="project" value="UniProtKB-UniRule"/>
</dbReference>
<comment type="function">
    <text evidence="3">Hydrolyzes pyrophosphate formed during P-Ser-HPr dephosphorylation by HPrK/P. Might play a role in controlling the intracellular pyrophosphate pool.</text>
</comment>
<dbReference type="InterPro" id="IPR041492">
    <property type="entry name" value="HAD_2"/>
</dbReference>
<dbReference type="CDD" id="cd02616">
    <property type="entry name" value="HAD_PPase"/>
    <property type="match status" value="1"/>
</dbReference>
<dbReference type="Gene3D" id="3.40.50.1000">
    <property type="entry name" value="HAD superfamily/HAD-like"/>
    <property type="match status" value="1"/>
</dbReference>
<name>A0A0J8GB60_9LIST</name>